<keyword evidence="4 14" id="KW-0732">Signal</keyword>
<dbReference type="GO" id="GO:0004222">
    <property type="term" value="F:metalloendopeptidase activity"/>
    <property type="evidence" value="ECO:0007669"/>
    <property type="project" value="InterPro"/>
</dbReference>
<dbReference type="InterPro" id="IPR021190">
    <property type="entry name" value="Pept_M10A"/>
</dbReference>
<evidence type="ECO:0000256" key="12">
    <source>
        <dbReference type="PIRSR" id="PIRSR621190-4"/>
    </source>
</evidence>
<comment type="cofactor">
    <cofactor evidence="11">
        <name>Ca(2+)</name>
        <dbReference type="ChEBI" id="CHEBI:29108"/>
    </cofactor>
    <text evidence="11">Can bind about 5 Ca(2+) ions per subunit.</text>
</comment>
<dbReference type="OrthoDB" id="406838at2759"/>
<feature type="binding site" evidence="11">
    <location>
        <position position="239"/>
    </location>
    <ligand>
        <name>Zn(2+)</name>
        <dbReference type="ChEBI" id="CHEBI:29105"/>
        <label>2</label>
        <note>catalytic</note>
    </ligand>
</feature>
<dbReference type="SMART" id="SM00120">
    <property type="entry name" value="HX"/>
    <property type="match status" value="3"/>
</dbReference>
<dbReference type="SMART" id="SM00235">
    <property type="entry name" value="ZnMc"/>
    <property type="match status" value="1"/>
</dbReference>
<dbReference type="PROSITE" id="PS00024">
    <property type="entry name" value="HEMOPEXIN"/>
    <property type="match status" value="1"/>
</dbReference>
<dbReference type="PANTHER" id="PTHR10201:SF291">
    <property type="entry name" value="MATRIX METALLOPROTEINASE 1, ISOFORM C-RELATED"/>
    <property type="match status" value="1"/>
</dbReference>
<feature type="binding site" evidence="11">
    <location>
        <position position="401"/>
    </location>
    <ligand>
        <name>Ca(2+)</name>
        <dbReference type="ChEBI" id="CHEBI:29108"/>
        <label>4</label>
    </ligand>
</feature>
<dbReference type="InterPro" id="IPR033739">
    <property type="entry name" value="M10A_MMP"/>
</dbReference>
<dbReference type="PANTHER" id="PTHR10201">
    <property type="entry name" value="MATRIX METALLOPROTEINASE"/>
    <property type="match status" value="1"/>
</dbReference>
<dbReference type="InterPro" id="IPR018487">
    <property type="entry name" value="Hemopexin-like_repeat"/>
</dbReference>
<keyword evidence="3 10" id="KW-0479">Metal-binding</keyword>
<comment type="similarity">
    <text evidence="1">Belongs to the peptidase M10A family.</text>
</comment>
<evidence type="ECO:0000256" key="6">
    <source>
        <dbReference type="ARBA" id="ARBA00022833"/>
    </source>
</evidence>
<protein>
    <recommendedName>
        <fullName evidence="15">Peptidase metallopeptidase domain-containing protein</fullName>
    </recommendedName>
</protein>
<dbReference type="CDD" id="cd04278">
    <property type="entry name" value="ZnMc_MMP"/>
    <property type="match status" value="1"/>
</dbReference>
<feature type="binding site" description="in inhibited form" evidence="11">
    <location>
        <position position="87"/>
    </location>
    <ligand>
        <name>Zn(2+)</name>
        <dbReference type="ChEBI" id="CHEBI:29105"/>
        <label>2</label>
        <note>catalytic</note>
    </ligand>
</feature>
<dbReference type="InterPro" id="IPR036375">
    <property type="entry name" value="Hemopexin-like_dom_sf"/>
</dbReference>
<dbReference type="AlphaFoldDB" id="A0A2G8JFI7"/>
<feature type="binding site" evidence="11">
    <location>
        <position position="296"/>
    </location>
    <ligand>
        <name>Ca(2+)</name>
        <dbReference type="ChEBI" id="CHEBI:29108"/>
        <label>4</label>
    </ligand>
</feature>
<name>A0A2G8JFI7_STIJA</name>
<dbReference type="InterPro" id="IPR024079">
    <property type="entry name" value="MetalloPept_cat_dom_sf"/>
</dbReference>
<dbReference type="STRING" id="307972.A0A2G8JFI7"/>
<keyword evidence="7 11" id="KW-0106">Calcium</keyword>
<comment type="caution">
    <text evidence="16">The sequence shown here is derived from an EMBL/GenBank/DDBJ whole genome shotgun (WGS) entry which is preliminary data.</text>
</comment>
<feature type="binding site" evidence="11">
    <location>
        <position position="177"/>
    </location>
    <ligand>
        <name>Ca(2+)</name>
        <dbReference type="ChEBI" id="CHEBI:29108"/>
        <label>3</label>
    </ligand>
</feature>
<dbReference type="InterPro" id="IPR036365">
    <property type="entry name" value="PGBD-like_sf"/>
</dbReference>
<dbReference type="Gene3D" id="2.110.10.10">
    <property type="entry name" value="Hemopexin-like domain"/>
    <property type="match status" value="2"/>
</dbReference>
<feature type="signal peptide" evidence="14">
    <location>
        <begin position="1"/>
        <end position="22"/>
    </location>
</feature>
<accession>A0A2G8JFI7</accession>
<dbReference type="Gene3D" id="3.40.390.10">
    <property type="entry name" value="Collagenase (Catalytic Domain)"/>
    <property type="match status" value="1"/>
</dbReference>
<evidence type="ECO:0000313" key="16">
    <source>
        <dbReference type="EMBL" id="PIK34502.1"/>
    </source>
</evidence>
<feature type="binding site" evidence="10">
    <location>
        <position position="222"/>
    </location>
    <ligand>
        <name>Zn(2+)</name>
        <dbReference type="ChEBI" id="CHEBI:29105"/>
        <label>2</label>
        <note>catalytic</note>
    </ligand>
</feature>
<evidence type="ECO:0000313" key="17">
    <source>
        <dbReference type="Proteomes" id="UP000230750"/>
    </source>
</evidence>
<evidence type="ECO:0000256" key="4">
    <source>
        <dbReference type="ARBA" id="ARBA00022729"/>
    </source>
</evidence>
<sequence length="504" mass="56635">MNMVSIVQVCFALLGAIEAVSARSVPVDDVNYSTAVRYLRKYQYIEDDMMQNDEVIVALKKFQQNNNIPVTGDLDEDTLKMMENPPCKEEDANDEDRRTRRYLLARNVKWTKNIVTYNIVNTPSTISMGDVEATFRRAFDSWQNVCGLTFYQVPDPAADIQISFVRGNHGDIQNFDGPNGLLAHAFIPYNNGEGHNGDIHMDADEQWVLMNGGINLYQVALHEIGHTLSLGHSYPNTVMHALYRSTYDPNFHLSNDDIMGVQALYGPNVPNAPGTEEEIPAPEAPMPDDNCHLEFDAMATMDDGSVLAFAGQEVFHLTRPGSVSEGFPKTLVEAFGPIMESVTNIDAAVYWTKFSKLYLFAGSNYYRYSFTAGDITYPKAIDVDYPRSITANWIGIPNDLSAAILVEDYAIVFIKDNIIRKFGIYQGSYRIFPGYPKFISTDAQWNQLSTVDIHAAMRWLDGNYYAVSGDQYYVLSGTTGNVYYGYPRSFGEDWFGCDMLQDTS</sequence>
<feature type="binding site" evidence="11">
    <location>
        <position position="403"/>
    </location>
    <ligand>
        <name>Ca(2+)</name>
        <dbReference type="ChEBI" id="CHEBI:29108"/>
        <label>5</label>
    </ligand>
</feature>
<evidence type="ECO:0000256" key="14">
    <source>
        <dbReference type="SAM" id="SignalP"/>
    </source>
</evidence>
<proteinExistence type="inferred from homology"/>
<feature type="binding site" evidence="11">
    <location>
        <position position="205"/>
    </location>
    <ligand>
        <name>Ca(2+)</name>
        <dbReference type="ChEBI" id="CHEBI:29108"/>
        <label>3</label>
    </ligand>
</feature>
<organism evidence="16 17">
    <name type="scientific">Stichopus japonicus</name>
    <name type="common">Sea cucumber</name>
    <dbReference type="NCBI Taxonomy" id="307972"/>
    <lineage>
        <taxon>Eukaryota</taxon>
        <taxon>Metazoa</taxon>
        <taxon>Echinodermata</taxon>
        <taxon>Eleutherozoa</taxon>
        <taxon>Echinozoa</taxon>
        <taxon>Holothuroidea</taxon>
        <taxon>Aspidochirotacea</taxon>
        <taxon>Aspidochirotida</taxon>
        <taxon>Stichopodidae</taxon>
        <taxon>Apostichopus</taxon>
    </lineage>
</organism>
<dbReference type="GO" id="GO:0008270">
    <property type="term" value="F:zinc ion binding"/>
    <property type="evidence" value="ECO:0007669"/>
    <property type="project" value="InterPro"/>
</dbReference>
<evidence type="ECO:0000256" key="11">
    <source>
        <dbReference type="PIRSR" id="PIRSR621190-2"/>
    </source>
</evidence>
<dbReference type="EMBL" id="MRZV01002157">
    <property type="protein sequence ID" value="PIK34502.1"/>
    <property type="molecule type" value="Genomic_DNA"/>
</dbReference>
<feature type="binding site" evidence="11">
    <location>
        <position position="159"/>
    </location>
    <ligand>
        <name>Ca(2+)</name>
        <dbReference type="ChEBI" id="CHEBI:29108"/>
        <label>2</label>
    </ligand>
</feature>
<feature type="domain" description="Peptidase metallopeptidase" evidence="15">
    <location>
        <begin position="106"/>
        <end position="267"/>
    </location>
</feature>
<feature type="binding site" evidence="11">
    <location>
        <position position="169"/>
    </location>
    <ligand>
        <name>Zn(2+)</name>
        <dbReference type="ChEBI" id="CHEBI:29105"/>
        <label>1</label>
    </ligand>
</feature>
<evidence type="ECO:0000256" key="5">
    <source>
        <dbReference type="ARBA" id="ARBA00022801"/>
    </source>
</evidence>
<evidence type="ECO:0000256" key="1">
    <source>
        <dbReference type="ARBA" id="ARBA00010370"/>
    </source>
</evidence>
<dbReference type="SUPFAM" id="SSF50923">
    <property type="entry name" value="Hemopexin-like domain"/>
    <property type="match status" value="1"/>
</dbReference>
<feature type="binding site" evidence="11">
    <location>
        <position position="202"/>
    </location>
    <ligand>
        <name>Ca(2+)</name>
        <dbReference type="ChEBI" id="CHEBI:29108"/>
        <label>3</label>
    </ligand>
</feature>
<dbReference type="InterPro" id="IPR002477">
    <property type="entry name" value="Peptidoglycan-bd-like"/>
</dbReference>
<comment type="cofactor">
    <cofactor evidence="11">
        <name>Zn(2+)</name>
        <dbReference type="ChEBI" id="CHEBI:29105"/>
    </cofactor>
    <text evidence="11">Binds 2 Zn(2+) ions per subunit.</text>
</comment>
<evidence type="ECO:0000259" key="15">
    <source>
        <dbReference type="SMART" id="SM00235"/>
    </source>
</evidence>
<keyword evidence="8" id="KW-0482">Metalloprotease</keyword>
<dbReference type="InterPro" id="IPR018486">
    <property type="entry name" value="Hemopexin_CS"/>
</dbReference>
<evidence type="ECO:0000256" key="7">
    <source>
        <dbReference type="ARBA" id="ARBA00022837"/>
    </source>
</evidence>
<feature type="binding site" evidence="11">
    <location>
        <position position="200"/>
    </location>
    <ligand>
        <name>Zn(2+)</name>
        <dbReference type="ChEBI" id="CHEBI:29105"/>
        <label>1</label>
    </ligand>
</feature>
<keyword evidence="6 10" id="KW-0862">Zinc</keyword>
<evidence type="ECO:0000256" key="10">
    <source>
        <dbReference type="PIRSR" id="PIRSR001191-2"/>
    </source>
</evidence>
<evidence type="ECO:0000256" key="13">
    <source>
        <dbReference type="PROSITE-ProRule" id="PRU01011"/>
    </source>
</evidence>
<feature type="binding site" evidence="11">
    <location>
        <position position="205"/>
    </location>
    <ligand>
        <name>Ca(2+)</name>
        <dbReference type="ChEBI" id="CHEBI:29108"/>
        <label>1</label>
    </ligand>
</feature>
<dbReference type="GO" id="GO:0030574">
    <property type="term" value="P:collagen catabolic process"/>
    <property type="evidence" value="ECO:0007669"/>
    <property type="project" value="TreeGrafter"/>
</dbReference>
<feature type="active site" evidence="9">
    <location>
        <position position="223"/>
    </location>
</feature>
<feature type="binding site" evidence="11">
    <location>
        <position position="181"/>
    </location>
    <ligand>
        <name>Ca(2+)</name>
        <dbReference type="ChEBI" id="CHEBI:29108"/>
        <label>3</label>
    </ligand>
</feature>
<feature type="repeat" description="Hemopexin" evidence="13">
    <location>
        <begin position="342"/>
        <end position="396"/>
    </location>
</feature>
<feature type="binding site" evidence="11">
    <location>
        <position position="346"/>
    </location>
    <ligand>
        <name>Ca(2+)</name>
        <dbReference type="ChEBI" id="CHEBI:29108"/>
        <label>4</label>
    </ligand>
</feature>
<feature type="chain" id="PRO_5013970288" description="Peptidase metallopeptidase domain-containing protein" evidence="14">
    <location>
        <begin position="23"/>
        <end position="504"/>
    </location>
</feature>
<dbReference type="Proteomes" id="UP000230750">
    <property type="component" value="Unassembled WGS sequence"/>
</dbReference>
<feature type="repeat" description="Hemopexin" evidence="13">
    <location>
        <begin position="450"/>
        <end position="497"/>
    </location>
</feature>
<dbReference type="GO" id="GO:0006508">
    <property type="term" value="P:proteolysis"/>
    <property type="evidence" value="ECO:0007669"/>
    <property type="project" value="UniProtKB-KW"/>
</dbReference>
<feature type="modified residue" description="Phosphotyrosine; by PKDCC" evidence="12">
    <location>
        <position position="377"/>
    </location>
</feature>
<dbReference type="Pfam" id="PF00045">
    <property type="entry name" value="Hemopexin"/>
    <property type="match status" value="2"/>
</dbReference>
<feature type="binding site" evidence="11">
    <location>
        <position position="198"/>
    </location>
    <ligand>
        <name>Ca(2+)</name>
        <dbReference type="ChEBI" id="CHEBI:29108"/>
        <label>2</label>
    </ligand>
</feature>
<dbReference type="Pfam" id="PF01471">
    <property type="entry name" value="PG_binding_1"/>
    <property type="match status" value="1"/>
</dbReference>
<evidence type="ECO:0000256" key="8">
    <source>
        <dbReference type="ARBA" id="ARBA00023049"/>
    </source>
</evidence>
<feature type="binding site" evidence="10">
    <location>
        <position position="232"/>
    </location>
    <ligand>
        <name>Zn(2+)</name>
        <dbReference type="ChEBI" id="CHEBI:29105"/>
        <label>2</label>
        <note>catalytic</note>
    </ligand>
</feature>
<feature type="binding site" evidence="11">
    <location>
        <position position="348"/>
    </location>
    <ligand>
        <name>Ca(2+)</name>
        <dbReference type="ChEBI" id="CHEBI:29108"/>
        <label>5</label>
    </ligand>
</feature>
<evidence type="ECO:0000256" key="3">
    <source>
        <dbReference type="ARBA" id="ARBA00022723"/>
    </source>
</evidence>
<evidence type="ECO:0000256" key="2">
    <source>
        <dbReference type="ARBA" id="ARBA00022670"/>
    </source>
</evidence>
<keyword evidence="5" id="KW-0378">Hydrolase</keyword>
<feature type="binding site" evidence="11">
    <location>
        <position position="171"/>
    </location>
    <ligand>
        <name>Zn(2+)</name>
        <dbReference type="ChEBI" id="CHEBI:29105"/>
        <label>1</label>
    </ligand>
</feature>
<dbReference type="GO" id="GO:0030198">
    <property type="term" value="P:extracellular matrix organization"/>
    <property type="evidence" value="ECO:0007669"/>
    <property type="project" value="TreeGrafter"/>
</dbReference>
<keyword evidence="2" id="KW-0645">Protease</keyword>
<gene>
    <name evidence="16" type="ORF">BSL78_28678</name>
</gene>
<evidence type="ECO:0000256" key="9">
    <source>
        <dbReference type="PIRSR" id="PIRSR001191-1"/>
    </source>
</evidence>
<feature type="binding site" evidence="11">
    <location>
        <position position="176"/>
    </location>
    <ligand>
        <name>Ca(2+)</name>
        <dbReference type="ChEBI" id="CHEBI:29108"/>
        <label>3</label>
    </ligand>
</feature>
<dbReference type="PROSITE" id="PS51642">
    <property type="entry name" value="HEMOPEXIN_2"/>
    <property type="match status" value="2"/>
</dbReference>
<dbReference type="SUPFAM" id="SSF55486">
    <property type="entry name" value="Metalloproteases ('zincins'), catalytic domain"/>
    <property type="match status" value="1"/>
</dbReference>
<dbReference type="InterPro" id="IPR006026">
    <property type="entry name" value="Peptidase_Metallo"/>
</dbReference>
<dbReference type="Pfam" id="PF00413">
    <property type="entry name" value="Peptidase_M10"/>
    <property type="match status" value="1"/>
</dbReference>
<keyword evidence="17" id="KW-1185">Reference proteome</keyword>
<dbReference type="SUPFAM" id="SSF47090">
    <property type="entry name" value="PGBD-like"/>
    <property type="match status" value="1"/>
</dbReference>
<feature type="binding site" evidence="10">
    <location>
        <position position="226"/>
    </location>
    <ligand>
        <name>Zn(2+)</name>
        <dbReference type="ChEBI" id="CHEBI:29105"/>
        <label>2</label>
        <note>catalytic</note>
    </ligand>
</feature>
<dbReference type="GO" id="GO:0031012">
    <property type="term" value="C:extracellular matrix"/>
    <property type="evidence" value="ECO:0007669"/>
    <property type="project" value="InterPro"/>
</dbReference>
<dbReference type="InterPro" id="IPR001818">
    <property type="entry name" value="Pept_M10_metallopeptidase"/>
</dbReference>
<dbReference type="PIRSF" id="PIRSF001191">
    <property type="entry name" value="Peptidase_M10A_matrix"/>
    <property type="match status" value="1"/>
</dbReference>
<feature type="binding site" evidence="11">
    <location>
        <position position="184"/>
    </location>
    <ligand>
        <name>Zn(2+)</name>
        <dbReference type="ChEBI" id="CHEBI:29105"/>
        <label>1</label>
    </ligand>
</feature>
<dbReference type="PRINTS" id="PR00138">
    <property type="entry name" value="MATRIXIN"/>
</dbReference>
<reference evidence="16 17" key="1">
    <citation type="journal article" date="2017" name="PLoS Biol.">
        <title>The sea cucumber genome provides insights into morphological evolution and visceral regeneration.</title>
        <authorList>
            <person name="Zhang X."/>
            <person name="Sun L."/>
            <person name="Yuan J."/>
            <person name="Sun Y."/>
            <person name="Gao Y."/>
            <person name="Zhang L."/>
            <person name="Li S."/>
            <person name="Dai H."/>
            <person name="Hamel J.F."/>
            <person name="Liu C."/>
            <person name="Yu Y."/>
            <person name="Liu S."/>
            <person name="Lin W."/>
            <person name="Guo K."/>
            <person name="Jin S."/>
            <person name="Xu P."/>
            <person name="Storey K.B."/>
            <person name="Huan P."/>
            <person name="Zhang T."/>
            <person name="Zhou Y."/>
            <person name="Zhang J."/>
            <person name="Lin C."/>
            <person name="Li X."/>
            <person name="Xing L."/>
            <person name="Huo D."/>
            <person name="Sun M."/>
            <person name="Wang L."/>
            <person name="Mercier A."/>
            <person name="Li F."/>
            <person name="Yang H."/>
            <person name="Xiang J."/>
        </authorList>
    </citation>
    <scope>NUCLEOTIDE SEQUENCE [LARGE SCALE GENOMIC DNA]</scope>
    <source>
        <strain evidence="16">Shaxun</strain>
        <tissue evidence="16">Muscle</tissue>
    </source>
</reference>